<dbReference type="STRING" id="1125630.KPHS_15960"/>
<accession>A0A0H3GU84</accession>
<dbReference type="KEGG" id="kpm:KPHS_15960"/>
<reference evidence="1 2" key="1">
    <citation type="journal article" date="2012" name="J. Bacteriol.">
        <title>Complete genome sequence of Klebsiella pneumoniae subsp. pneumoniae HS11286, a multidrug-resistant strain isolated from human sputum.</title>
        <authorList>
            <person name="Liu P."/>
            <person name="Li P."/>
            <person name="Jiang X."/>
            <person name="Bi D."/>
            <person name="Xie Y."/>
            <person name="Tai C."/>
            <person name="Deng Z."/>
            <person name="Rajakumar K."/>
            <person name="Ou H.Y."/>
        </authorList>
    </citation>
    <scope>NUCLEOTIDE SEQUENCE [LARGE SCALE GENOMIC DNA]</scope>
    <source>
        <strain evidence="1 2">HS11286</strain>
    </source>
</reference>
<gene>
    <name evidence="1" type="ordered locus">KPHS_15960</name>
</gene>
<protein>
    <submittedName>
        <fullName evidence="1">Uncharacterized protein</fullName>
    </submittedName>
</protein>
<dbReference type="RefSeq" id="YP_005225896.1">
    <property type="nucleotide sequence ID" value="NC_016845.1"/>
</dbReference>
<dbReference type="AlphaFoldDB" id="A0A0H3GU84"/>
<sequence>MISLNIFCFKNMSLYYFGAIFLKNTRDLSIPGRGRQATGPS</sequence>
<dbReference type="Proteomes" id="UP000007841">
    <property type="component" value="Chromosome"/>
</dbReference>
<name>A0A0H3GU84_KLEPH</name>
<evidence type="ECO:0000313" key="2">
    <source>
        <dbReference type="Proteomes" id="UP000007841"/>
    </source>
</evidence>
<dbReference type="HOGENOM" id="CLU_3271504_0_0_6"/>
<keyword evidence="2" id="KW-1185">Reference proteome</keyword>
<dbReference type="GeneID" id="11846611"/>
<evidence type="ECO:0000313" key="1">
    <source>
        <dbReference type="EMBL" id="AEW60294.1"/>
    </source>
</evidence>
<dbReference type="EMBL" id="CP003200">
    <property type="protein sequence ID" value="AEW60294.1"/>
    <property type="molecule type" value="Genomic_DNA"/>
</dbReference>
<organism evidence="1 2">
    <name type="scientific">Klebsiella pneumoniae subsp. pneumoniae (strain HS11286)</name>
    <dbReference type="NCBI Taxonomy" id="1125630"/>
    <lineage>
        <taxon>Bacteria</taxon>
        <taxon>Pseudomonadati</taxon>
        <taxon>Pseudomonadota</taxon>
        <taxon>Gammaproteobacteria</taxon>
        <taxon>Enterobacterales</taxon>
        <taxon>Enterobacteriaceae</taxon>
        <taxon>Klebsiella/Raoultella group</taxon>
        <taxon>Klebsiella</taxon>
        <taxon>Klebsiella pneumoniae complex</taxon>
    </lineage>
</organism>
<proteinExistence type="predicted"/>
<dbReference type="RefSeq" id="WP_004232527.1">
    <property type="nucleotide sequence ID" value="NC_016845.1"/>
</dbReference>